<evidence type="ECO:0000313" key="2">
    <source>
        <dbReference type="EMBL" id="BAQ17686.1"/>
    </source>
</evidence>
<evidence type="ECO:0000313" key="3">
    <source>
        <dbReference type="Proteomes" id="UP000031643"/>
    </source>
</evidence>
<name>A0A0A8K4E8_9HYPH</name>
<protein>
    <submittedName>
        <fullName evidence="2">Uncharacterized protein</fullName>
    </submittedName>
</protein>
<evidence type="ECO:0000256" key="1">
    <source>
        <dbReference type="SAM" id="SignalP"/>
    </source>
</evidence>
<dbReference type="Proteomes" id="UP000031643">
    <property type="component" value="Chromosome"/>
</dbReference>
<dbReference type="KEGG" id="mcg:GL4_2244"/>
<accession>A0A0A8K4E8</accession>
<organism evidence="2 3">
    <name type="scientific">Methyloceanibacter caenitepidi</name>
    <dbReference type="NCBI Taxonomy" id="1384459"/>
    <lineage>
        <taxon>Bacteria</taxon>
        <taxon>Pseudomonadati</taxon>
        <taxon>Pseudomonadota</taxon>
        <taxon>Alphaproteobacteria</taxon>
        <taxon>Hyphomicrobiales</taxon>
        <taxon>Hyphomicrobiaceae</taxon>
        <taxon>Methyloceanibacter</taxon>
    </lineage>
</organism>
<sequence>MKMNQKSGTKIALTAAALIVSGTLATSALAAGGETGKCFGVNACKGQSACKTASNACKGHNACKGKGFVVTTDTECAEKGGEFKS</sequence>
<feature type="chain" id="PRO_5002038899" evidence="1">
    <location>
        <begin position="31"/>
        <end position="85"/>
    </location>
</feature>
<dbReference type="AlphaFoldDB" id="A0A0A8K4E8"/>
<proteinExistence type="predicted"/>
<dbReference type="EMBL" id="AP014648">
    <property type="protein sequence ID" value="BAQ17686.1"/>
    <property type="molecule type" value="Genomic_DNA"/>
</dbReference>
<dbReference type="STRING" id="1384459.GL4_2244"/>
<dbReference type="OrthoDB" id="5616300at2"/>
<keyword evidence="3" id="KW-1185">Reference proteome</keyword>
<feature type="signal peptide" evidence="1">
    <location>
        <begin position="1"/>
        <end position="30"/>
    </location>
</feature>
<dbReference type="RefSeq" id="WP_045367435.1">
    <property type="nucleotide sequence ID" value="NZ_AP014648.1"/>
</dbReference>
<reference evidence="2 3" key="1">
    <citation type="submission" date="2014-09" db="EMBL/GenBank/DDBJ databases">
        <title>Genome sequencing of Methyloceanibacter caenitepidi Gela4.</title>
        <authorList>
            <person name="Takeuchi M."/>
            <person name="Susumu S."/>
            <person name="Kamagata Y."/>
            <person name="Oshima K."/>
            <person name="Hattori M."/>
            <person name="Iwasaki W."/>
        </authorList>
    </citation>
    <scope>NUCLEOTIDE SEQUENCE [LARGE SCALE GENOMIC DNA]</scope>
    <source>
        <strain evidence="2 3">Gela4</strain>
    </source>
</reference>
<gene>
    <name evidence="2" type="ORF">GL4_2244</name>
</gene>
<dbReference type="HOGENOM" id="CLU_168931_0_0_5"/>
<keyword evidence="1" id="KW-0732">Signal</keyword>